<evidence type="ECO:0000259" key="9">
    <source>
        <dbReference type="PROSITE" id="PS50949"/>
    </source>
</evidence>
<dbReference type="CDD" id="cd07377">
    <property type="entry name" value="WHTH_GntR"/>
    <property type="match status" value="1"/>
</dbReference>
<keyword evidence="3" id="KW-0808">Transferase</keyword>
<dbReference type="InterPro" id="IPR036388">
    <property type="entry name" value="WH-like_DNA-bd_sf"/>
</dbReference>
<gene>
    <name evidence="10" type="ORF">B5M42_16625</name>
</gene>
<reference evidence="10 11" key="1">
    <citation type="submission" date="2017-03" db="EMBL/GenBank/DDBJ databases">
        <title>Isolation of Levoglucosan Utilizing Bacteria.</title>
        <authorList>
            <person name="Arya A.S."/>
        </authorList>
    </citation>
    <scope>NUCLEOTIDE SEQUENCE [LARGE SCALE GENOMIC DNA]</scope>
    <source>
        <strain evidence="10 11">MEC069</strain>
    </source>
</reference>
<keyword evidence="6" id="KW-0238">DNA-binding</keyword>
<dbReference type="InterPro" id="IPR004839">
    <property type="entry name" value="Aminotransferase_I/II_large"/>
</dbReference>
<evidence type="ECO:0000256" key="6">
    <source>
        <dbReference type="ARBA" id="ARBA00023125"/>
    </source>
</evidence>
<keyword evidence="5" id="KW-0805">Transcription regulation</keyword>
<accession>A0A4Y8PXG2</accession>
<dbReference type="InterPro" id="IPR000524">
    <property type="entry name" value="Tscrpt_reg_HTH_GntR"/>
</dbReference>
<dbReference type="CDD" id="cd00609">
    <property type="entry name" value="AAT_like"/>
    <property type="match status" value="1"/>
</dbReference>
<evidence type="ECO:0000256" key="7">
    <source>
        <dbReference type="ARBA" id="ARBA00023163"/>
    </source>
</evidence>
<dbReference type="GO" id="GO:0008483">
    <property type="term" value="F:transaminase activity"/>
    <property type="evidence" value="ECO:0007669"/>
    <property type="project" value="UniProtKB-KW"/>
</dbReference>
<evidence type="ECO:0000313" key="11">
    <source>
        <dbReference type="Proteomes" id="UP000298246"/>
    </source>
</evidence>
<dbReference type="GO" id="GO:0003700">
    <property type="term" value="F:DNA-binding transcription factor activity"/>
    <property type="evidence" value="ECO:0007669"/>
    <property type="project" value="InterPro"/>
</dbReference>
<proteinExistence type="inferred from homology"/>
<dbReference type="EMBL" id="MYFO01000023">
    <property type="protein sequence ID" value="TFE85815.1"/>
    <property type="molecule type" value="Genomic_DNA"/>
</dbReference>
<dbReference type="Gene3D" id="1.10.10.10">
    <property type="entry name" value="Winged helix-like DNA-binding domain superfamily/Winged helix DNA-binding domain"/>
    <property type="match status" value="1"/>
</dbReference>
<evidence type="ECO:0000256" key="2">
    <source>
        <dbReference type="ARBA" id="ARBA00005384"/>
    </source>
</evidence>
<dbReference type="OrthoDB" id="9808770at2"/>
<evidence type="ECO:0000256" key="8">
    <source>
        <dbReference type="SAM" id="MobiDB-lite"/>
    </source>
</evidence>
<dbReference type="PANTHER" id="PTHR46577:SF1">
    <property type="entry name" value="HTH-TYPE TRANSCRIPTIONAL REGULATORY PROTEIN GABR"/>
    <property type="match status" value="1"/>
</dbReference>
<dbReference type="SUPFAM" id="SSF53383">
    <property type="entry name" value="PLP-dependent transferases"/>
    <property type="match status" value="1"/>
</dbReference>
<keyword evidence="7" id="KW-0804">Transcription</keyword>
<dbReference type="GO" id="GO:0030170">
    <property type="term" value="F:pyridoxal phosphate binding"/>
    <property type="evidence" value="ECO:0007669"/>
    <property type="project" value="InterPro"/>
</dbReference>
<dbReference type="PRINTS" id="PR00035">
    <property type="entry name" value="HTHGNTR"/>
</dbReference>
<dbReference type="SUPFAM" id="SSF46785">
    <property type="entry name" value="Winged helix' DNA-binding domain"/>
    <property type="match status" value="1"/>
</dbReference>
<dbReference type="InterPro" id="IPR051446">
    <property type="entry name" value="HTH_trans_reg/aminotransferase"/>
</dbReference>
<evidence type="ECO:0000256" key="4">
    <source>
        <dbReference type="ARBA" id="ARBA00022898"/>
    </source>
</evidence>
<dbReference type="InterPro" id="IPR015424">
    <property type="entry name" value="PyrdxlP-dep_Trfase"/>
</dbReference>
<dbReference type="RefSeq" id="WP_134754804.1">
    <property type="nucleotide sequence ID" value="NZ_MYFO02000002.1"/>
</dbReference>
<dbReference type="PROSITE" id="PS50949">
    <property type="entry name" value="HTH_GNTR"/>
    <property type="match status" value="1"/>
</dbReference>
<comment type="caution">
    <text evidence="10">The sequence shown here is derived from an EMBL/GenBank/DDBJ whole genome shotgun (WGS) entry which is preliminary data.</text>
</comment>
<dbReference type="InterPro" id="IPR015421">
    <property type="entry name" value="PyrdxlP-dep_Trfase_major"/>
</dbReference>
<dbReference type="Proteomes" id="UP000298246">
    <property type="component" value="Unassembled WGS sequence"/>
</dbReference>
<feature type="compositionally biased region" description="Basic and acidic residues" evidence="8">
    <location>
        <begin position="114"/>
        <end position="135"/>
    </location>
</feature>
<evidence type="ECO:0000256" key="3">
    <source>
        <dbReference type="ARBA" id="ARBA00022576"/>
    </source>
</evidence>
<keyword evidence="4" id="KW-0663">Pyridoxal phosphate</keyword>
<comment type="cofactor">
    <cofactor evidence="1">
        <name>pyridoxal 5'-phosphate</name>
        <dbReference type="ChEBI" id="CHEBI:597326"/>
    </cofactor>
</comment>
<dbReference type="PANTHER" id="PTHR46577">
    <property type="entry name" value="HTH-TYPE TRANSCRIPTIONAL REGULATORY PROTEIN GABR"/>
    <property type="match status" value="1"/>
</dbReference>
<dbReference type="InterPro" id="IPR036390">
    <property type="entry name" value="WH_DNA-bd_sf"/>
</dbReference>
<dbReference type="GO" id="GO:0003677">
    <property type="term" value="F:DNA binding"/>
    <property type="evidence" value="ECO:0007669"/>
    <property type="project" value="UniProtKB-KW"/>
</dbReference>
<dbReference type="AlphaFoldDB" id="A0A4Y8PXG2"/>
<protein>
    <recommendedName>
        <fullName evidence="9">HTH gntR-type domain-containing protein</fullName>
    </recommendedName>
</protein>
<organism evidence="10 11">
    <name type="scientific">Paenibacillus athensensis</name>
    <dbReference type="NCBI Taxonomy" id="1967502"/>
    <lineage>
        <taxon>Bacteria</taxon>
        <taxon>Bacillati</taxon>
        <taxon>Bacillota</taxon>
        <taxon>Bacilli</taxon>
        <taxon>Bacillales</taxon>
        <taxon>Paenibacillaceae</taxon>
        <taxon>Paenibacillus</taxon>
    </lineage>
</organism>
<dbReference type="Pfam" id="PF00392">
    <property type="entry name" value="GntR"/>
    <property type="match status" value="1"/>
</dbReference>
<evidence type="ECO:0000313" key="10">
    <source>
        <dbReference type="EMBL" id="TFE85815.1"/>
    </source>
</evidence>
<dbReference type="SMART" id="SM00345">
    <property type="entry name" value="HTH_GNTR"/>
    <property type="match status" value="1"/>
</dbReference>
<name>A0A4Y8PXG2_9BACL</name>
<keyword evidence="3" id="KW-0032">Aminotransferase</keyword>
<feature type="domain" description="HTH gntR-type" evidence="9">
    <location>
        <begin position="15"/>
        <end position="83"/>
    </location>
</feature>
<dbReference type="Gene3D" id="3.40.640.10">
    <property type="entry name" value="Type I PLP-dependent aspartate aminotransferase-like (Major domain)"/>
    <property type="match status" value="1"/>
</dbReference>
<evidence type="ECO:0000256" key="1">
    <source>
        <dbReference type="ARBA" id="ARBA00001933"/>
    </source>
</evidence>
<sequence length="513" mass="57238">MDFHIPFATYRLRHKRKLAALYHALRDGIAAGKIAPLTKLPASRELAVMYGLSRGTVNQAYEMLTADGYVQAEVGRGTFVTYSGRWTDVPATAAVKLSSWGVRVSGAEAGGEQEQEREHGQERGRGREQEQERGCESANGWHAGGSNVTSDAVAFDQVQPDLRHFPWPEWNRLMFAEVRRLREQPHEEAPAEGDAALREAVALHLRRMRGIDAPPERVVIVNGSMQAIALLTHLLVEPGDPVIVERPGYLGIERAVRAVGGCPVPGVVDGHGLVPQPWAARLLFVTPGRQFPTGAVLAPERRQALLRWAAEREALIVEDDYDSEFRHRGRPLEPLKALDREGRVVHLGTFSKTMLRQLRIGYAVLPEPLVAPFSRAKRLFEPYPAGLLEQRTLAAFMQSGGYERHLRRMRRVYASKFFLLKGLLQEHLSSLFDWVESDAGLHLFGWWRGDAATFSAYAAVCRQAGAAWETTMPPAGEAGRYGARFGFSHLSEEQLRHGVGVLCEVWARRQAWL</sequence>
<keyword evidence="11" id="KW-1185">Reference proteome</keyword>
<dbReference type="Pfam" id="PF00155">
    <property type="entry name" value="Aminotran_1_2"/>
    <property type="match status" value="1"/>
</dbReference>
<comment type="similarity">
    <text evidence="2">In the C-terminal section; belongs to the class-I pyridoxal-phosphate-dependent aminotransferase family.</text>
</comment>
<evidence type="ECO:0000256" key="5">
    <source>
        <dbReference type="ARBA" id="ARBA00023015"/>
    </source>
</evidence>
<feature type="region of interest" description="Disordered" evidence="8">
    <location>
        <begin position="106"/>
        <end position="146"/>
    </location>
</feature>